<organism evidence="2 3">
    <name type="scientific">Bionectria ochroleuca</name>
    <name type="common">Gliocladium roseum</name>
    <dbReference type="NCBI Taxonomy" id="29856"/>
    <lineage>
        <taxon>Eukaryota</taxon>
        <taxon>Fungi</taxon>
        <taxon>Dikarya</taxon>
        <taxon>Ascomycota</taxon>
        <taxon>Pezizomycotina</taxon>
        <taxon>Sordariomycetes</taxon>
        <taxon>Hypocreomycetidae</taxon>
        <taxon>Hypocreales</taxon>
        <taxon>Bionectriaceae</taxon>
        <taxon>Clonostachys</taxon>
    </lineage>
</organism>
<dbReference type="Gene3D" id="2.30.30.390">
    <property type="entry name" value="Hemimethylated DNA-binding domain"/>
    <property type="match status" value="1"/>
</dbReference>
<dbReference type="Gene3D" id="1.20.1280.50">
    <property type="match status" value="1"/>
</dbReference>
<dbReference type="SUPFAM" id="SSF141255">
    <property type="entry name" value="YccV-like"/>
    <property type="match status" value="1"/>
</dbReference>
<dbReference type="InterPro" id="IPR032698">
    <property type="entry name" value="SirB1_N"/>
</dbReference>
<feature type="non-terminal residue" evidence="2">
    <location>
        <position position="1"/>
    </location>
</feature>
<dbReference type="InterPro" id="IPR011722">
    <property type="entry name" value="Hemimethylated_DNA-bd_dom"/>
</dbReference>
<keyword evidence="3" id="KW-1185">Reference proteome</keyword>
<dbReference type="SUPFAM" id="SSF81383">
    <property type="entry name" value="F-box domain"/>
    <property type="match status" value="1"/>
</dbReference>
<dbReference type="InterPro" id="IPR001810">
    <property type="entry name" value="F-box_dom"/>
</dbReference>
<dbReference type="EMBL" id="CABFNS010000226">
    <property type="protein sequence ID" value="VUC20710.1"/>
    <property type="molecule type" value="Genomic_DNA"/>
</dbReference>
<comment type="caution">
    <text evidence="2">The sequence shown here is derived from an EMBL/GenBank/DDBJ whole genome shotgun (WGS) entry which is preliminary data.</text>
</comment>
<dbReference type="InterPro" id="IPR036623">
    <property type="entry name" value="Hemimethylated_DNA-bd_sf"/>
</dbReference>
<evidence type="ECO:0000259" key="1">
    <source>
        <dbReference type="PROSITE" id="PS50181"/>
    </source>
</evidence>
<proteinExistence type="predicted"/>
<sequence>WAPGLERSMTLGIMSLNQLPDEIIRHILFSLSPLDTLHGIGLTCRRLARLSKEGLIWRFHCIQDFSYWHPSHSFKTLLRLPAHRTNWKQLYVLRYARNKQVSRLLEGILRTKIGRLKKYERITKLGYDAKDFLLEQCDADDSLEDVLARRYFAHRALDAIHRHIAIEQWISLSMEPDTHDPLELEKALGGFDMFVLHGQRGDLDDITATLGSLTAKFCSSHPQMVEWTTREKALALNKWIRAKNLTGLQHPERDYRNLRNCLIGQALQHEDHESLPIISSAIYCSLAQRLGLDARCNAFPSHIHVVVSPAPGRDLDGKQVDEAIGAGKRMYLDPHGSDDEIPEKELRGIMARFGWQNSAEAMNPTSTSSTVVRTANNIRLSYETFLDQPDHDGETNLTRLLHGPGPMNVNACYYASLWAVLILMPTSTPDWAEYFDAFMDQCCRSWPEDTWLAEKYAMPLFERFAAQRQRFMRRVNADVSDAWRVIRLTQQTDEVPPAVFSRTRKGHEGIPFKIGQVIRHRRYGWVGVITGWSVMASDTTRRTEESDEPDLDLSDYEVVRNPEKTYFTYIRPTSMERFVVAEGNVELINDPELVLEIPFIYAGKYFKRFDPETCRFISNIKEQYPED</sequence>
<dbReference type="PROSITE" id="PS50181">
    <property type="entry name" value="FBOX"/>
    <property type="match status" value="1"/>
</dbReference>
<dbReference type="PANTHER" id="PTHR31350:SF27">
    <property type="entry name" value="HEMIMETHYLATED DNA-BINDING DOMAIN-CONTAINING PROTEIN"/>
    <property type="match status" value="1"/>
</dbReference>
<gene>
    <name evidence="2" type="ORF">CLO192961_LOCUS28913</name>
</gene>
<feature type="domain" description="F-box" evidence="1">
    <location>
        <begin position="13"/>
        <end position="60"/>
    </location>
</feature>
<reference evidence="2 3" key="1">
    <citation type="submission" date="2019-06" db="EMBL/GenBank/DDBJ databases">
        <authorList>
            <person name="Broberg M."/>
        </authorList>
    </citation>
    <scope>NUCLEOTIDE SEQUENCE [LARGE SCALE GENOMIC DNA]</scope>
</reference>
<dbReference type="InterPro" id="IPR036047">
    <property type="entry name" value="F-box-like_dom_sf"/>
</dbReference>
<protein>
    <recommendedName>
        <fullName evidence="1">F-box domain-containing protein</fullName>
    </recommendedName>
</protein>
<dbReference type="PANTHER" id="PTHR31350">
    <property type="entry name" value="SI:DKEY-261L7.2"/>
    <property type="match status" value="1"/>
</dbReference>
<dbReference type="Pfam" id="PF13369">
    <property type="entry name" value="Transglut_core2"/>
    <property type="match status" value="1"/>
</dbReference>
<dbReference type="Pfam" id="PF08755">
    <property type="entry name" value="YccV-like"/>
    <property type="match status" value="1"/>
</dbReference>
<name>A0ABY6TRY7_BIOOC</name>
<dbReference type="Proteomes" id="UP000766486">
    <property type="component" value="Unassembled WGS sequence"/>
</dbReference>
<evidence type="ECO:0000313" key="3">
    <source>
        <dbReference type="Proteomes" id="UP000766486"/>
    </source>
</evidence>
<evidence type="ECO:0000313" key="2">
    <source>
        <dbReference type="EMBL" id="VUC20710.1"/>
    </source>
</evidence>
<accession>A0ABY6TRY7</accession>
<dbReference type="Pfam" id="PF12937">
    <property type="entry name" value="F-box-like"/>
    <property type="match status" value="1"/>
</dbReference>
<dbReference type="SMART" id="SM00992">
    <property type="entry name" value="YccV-like"/>
    <property type="match status" value="1"/>
</dbReference>